<accession>A0A7C4D6J0</accession>
<dbReference type="InterPro" id="IPR029028">
    <property type="entry name" value="Alpha/beta_knot_MTases"/>
</dbReference>
<dbReference type="InterPro" id="IPR001537">
    <property type="entry name" value="SpoU_MeTrfase"/>
</dbReference>
<keyword evidence="2 6" id="KW-0489">Methyltransferase</keyword>
<evidence type="ECO:0000256" key="2">
    <source>
        <dbReference type="ARBA" id="ARBA00022603"/>
    </source>
</evidence>
<evidence type="ECO:0000313" key="7">
    <source>
        <dbReference type="EMBL" id="HGU64817.1"/>
    </source>
</evidence>
<organism evidence="6">
    <name type="scientific">Staphylothermus marinus</name>
    <dbReference type="NCBI Taxonomy" id="2280"/>
    <lineage>
        <taxon>Archaea</taxon>
        <taxon>Thermoproteota</taxon>
        <taxon>Thermoprotei</taxon>
        <taxon>Desulfurococcales</taxon>
        <taxon>Desulfurococcaceae</taxon>
        <taxon>Staphylothermus</taxon>
    </lineage>
</organism>
<dbReference type="Pfam" id="PF00588">
    <property type="entry name" value="SpoU_methylase"/>
    <property type="match status" value="1"/>
</dbReference>
<evidence type="ECO:0000256" key="1">
    <source>
        <dbReference type="ARBA" id="ARBA00007228"/>
    </source>
</evidence>
<proteinExistence type="inferred from homology"/>
<feature type="domain" description="tRNA/rRNA methyltransferase SpoU type" evidence="5">
    <location>
        <begin position="2"/>
        <end position="150"/>
    </location>
</feature>
<dbReference type="PANTHER" id="PTHR42786:SF2">
    <property type="entry name" value="TRNA (CYTIDINE_URIDINE-2'-O-)-METHYLTRANSFERASE TRMJ"/>
    <property type="match status" value="1"/>
</dbReference>
<dbReference type="InterPro" id="IPR004384">
    <property type="entry name" value="RNA_MeTrfase_TrmJ/LasT"/>
</dbReference>
<comment type="similarity">
    <text evidence="1">Belongs to the class IV-like SAM-binding methyltransferase superfamily. RNA methyltransferase TrmH family.</text>
</comment>
<dbReference type="GO" id="GO:0008173">
    <property type="term" value="F:RNA methyltransferase activity"/>
    <property type="evidence" value="ECO:0007669"/>
    <property type="project" value="InterPro"/>
</dbReference>
<evidence type="ECO:0000259" key="5">
    <source>
        <dbReference type="Pfam" id="PF00588"/>
    </source>
</evidence>
<protein>
    <submittedName>
        <fullName evidence="6">RNA methyltransferase</fullName>
    </submittedName>
</protein>
<name>A0A7C4D6J0_STAMA</name>
<dbReference type="EMBL" id="DTAN01000047">
    <property type="protein sequence ID" value="HGU64817.1"/>
    <property type="molecule type" value="Genomic_DNA"/>
</dbReference>
<keyword evidence="4" id="KW-0949">S-adenosyl-L-methionine</keyword>
<keyword evidence="3 6" id="KW-0808">Transferase</keyword>
<dbReference type="PIRSF" id="PIRSF004808">
    <property type="entry name" value="LasT"/>
    <property type="match status" value="1"/>
</dbReference>
<comment type="caution">
    <text evidence="6">The sequence shown here is derived from an EMBL/GenBank/DDBJ whole genome shotgun (WGS) entry which is preliminary data.</text>
</comment>
<dbReference type="SUPFAM" id="SSF75217">
    <property type="entry name" value="alpha/beta knot"/>
    <property type="match status" value="1"/>
</dbReference>
<dbReference type="InterPro" id="IPR029026">
    <property type="entry name" value="tRNA_m1G_MTases_N"/>
</dbReference>
<dbReference type="EMBL" id="DTBJ01000013">
    <property type="protein sequence ID" value="HGM58141.1"/>
    <property type="molecule type" value="Genomic_DNA"/>
</dbReference>
<dbReference type="CDD" id="cd18093">
    <property type="entry name" value="SpoU-like_TrmJ"/>
    <property type="match status" value="1"/>
</dbReference>
<reference evidence="6" key="1">
    <citation type="journal article" date="2020" name="mSystems">
        <title>Genome- and Community-Level Interaction Insights into Carbon Utilization and Element Cycling Functions of Hydrothermarchaeota in Hydrothermal Sediment.</title>
        <authorList>
            <person name="Zhou Z."/>
            <person name="Liu Y."/>
            <person name="Xu W."/>
            <person name="Pan J."/>
            <person name="Luo Z.H."/>
            <person name="Li M."/>
        </authorList>
    </citation>
    <scope>NUCLEOTIDE SEQUENCE [LARGE SCALE GENOMIC DNA]</scope>
    <source>
        <strain evidence="7">SpSt-622</strain>
        <strain evidence="6">SpSt-642</strain>
    </source>
</reference>
<dbReference type="AlphaFoldDB" id="A0A7C4D6J0"/>
<dbReference type="GO" id="GO:0002128">
    <property type="term" value="P:tRNA nucleoside ribose methylation"/>
    <property type="evidence" value="ECO:0007669"/>
    <property type="project" value="TreeGrafter"/>
</dbReference>
<gene>
    <name evidence="7" type="ORF">ENT92_01185</name>
    <name evidence="6" type="ORF">ENU14_00910</name>
</gene>
<dbReference type="GO" id="GO:0005829">
    <property type="term" value="C:cytosol"/>
    <property type="evidence" value="ECO:0007669"/>
    <property type="project" value="TreeGrafter"/>
</dbReference>
<evidence type="ECO:0000256" key="4">
    <source>
        <dbReference type="ARBA" id="ARBA00022691"/>
    </source>
</evidence>
<evidence type="ECO:0000313" key="6">
    <source>
        <dbReference type="EMBL" id="HGM58141.1"/>
    </source>
</evidence>
<dbReference type="PANTHER" id="PTHR42786">
    <property type="entry name" value="TRNA/RRNA METHYLTRANSFERASE"/>
    <property type="match status" value="1"/>
</dbReference>
<evidence type="ECO:0000256" key="3">
    <source>
        <dbReference type="ARBA" id="ARBA00022679"/>
    </source>
</evidence>
<dbReference type="GO" id="GO:0003723">
    <property type="term" value="F:RNA binding"/>
    <property type="evidence" value="ECO:0007669"/>
    <property type="project" value="InterPro"/>
</dbReference>
<sequence>MVRFILVGIEGSFNLGLIARTCMNFKIDELFIVESRVDLSEAFKYAANAYSYLSKAIFTDCLTSALKNCDLIVATSAIGYSPGDVVRQAISIEEFVENIRGFNGRLAVLFGRESTGLTRNEISKADILVTIPANPEYSVLNISQSVAIIAWELWKLRELKAVNIPPKASRDEIDQLNKLIYSVSHELFKTIDKIERLQTVWRRVLYRSHLSKYECKLLEYWFRRLNNKLKRTNKNIS</sequence>
<dbReference type="Gene3D" id="3.40.1280.10">
    <property type="match status" value="1"/>
</dbReference>